<reference evidence="3" key="1">
    <citation type="submission" date="2013-07" db="EMBL/GenBank/DDBJ databases">
        <title>Midgut Transcriptome Profiling of Anoplphora glabripennis, a Lignocellulose Degrading, Wood-Boring Cerambycid.</title>
        <authorList>
            <person name="Scully E.D."/>
            <person name="Hoover K."/>
            <person name="Carlson J.E."/>
            <person name="Tien M."/>
            <person name="Geib S.M."/>
        </authorList>
    </citation>
    <scope>NUCLEOTIDE SEQUENCE</scope>
</reference>
<dbReference type="InterPro" id="IPR010400">
    <property type="entry name" value="PITH_dom"/>
</dbReference>
<dbReference type="GeneID" id="108909113"/>
<accession>V5GC65</accession>
<dbReference type="KEGG" id="agb:108909113"/>
<dbReference type="SUPFAM" id="SSF49785">
    <property type="entry name" value="Galactose-binding domain-like"/>
    <property type="match status" value="1"/>
</dbReference>
<dbReference type="AlphaFoldDB" id="V5GC65"/>
<sequence>MAPHGKCCGDGGHHHEEPGEMGIHYSLYTKINKDNLECLNEVREGSGKTVFKPWEERLNFDLFVESDGDEELLFNIPFVGNVKLKGIIVIGEDSDNHPSKMRLFKNRPSMTFDDINAVPDQEFELVKDNTGLTEYVTKVVTFNNVSHLTMHFPTNFGAETTRIYYIGLKGEYFEPHHHGVTICTYEARPMSQDHKNPLEEFTQSRLGQ</sequence>
<dbReference type="InterPro" id="IPR045099">
    <property type="entry name" value="PITH1-like"/>
</dbReference>
<proteinExistence type="inferred from homology"/>
<dbReference type="OrthoDB" id="2635at2759"/>
<dbReference type="GO" id="GO:0060255">
    <property type="term" value="P:regulation of macromolecule metabolic process"/>
    <property type="evidence" value="ECO:0007669"/>
    <property type="project" value="UniProtKB-ARBA"/>
</dbReference>
<dbReference type="GO" id="GO:0045654">
    <property type="term" value="P:positive regulation of megakaryocyte differentiation"/>
    <property type="evidence" value="ECO:0007669"/>
    <property type="project" value="UniProtKB-ARBA"/>
</dbReference>
<evidence type="ECO:0000259" key="2">
    <source>
        <dbReference type="PROSITE" id="PS51532"/>
    </source>
</evidence>
<name>V5GC65_ANOGL</name>
<organism evidence="3">
    <name type="scientific">Anoplophora glabripennis</name>
    <name type="common">Asian longhorn beetle</name>
    <name type="synonym">Anoplophora nobilis</name>
    <dbReference type="NCBI Taxonomy" id="217634"/>
    <lineage>
        <taxon>Eukaryota</taxon>
        <taxon>Metazoa</taxon>
        <taxon>Ecdysozoa</taxon>
        <taxon>Arthropoda</taxon>
        <taxon>Hexapoda</taxon>
        <taxon>Insecta</taxon>
        <taxon>Pterygota</taxon>
        <taxon>Neoptera</taxon>
        <taxon>Endopterygota</taxon>
        <taxon>Coleoptera</taxon>
        <taxon>Polyphaga</taxon>
        <taxon>Cucujiformia</taxon>
        <taxon>Chrysomeloidea</taxon>
        <taxon>Cerambycidae</taxon>
        <taxon>Lamiinae</taxon>
        <taxon>Lamiini</taxon>
        <taxon>Anoplophora</taxon>
    </lineage>
</organism>
<dbReference type="Pfam" id="PF06201">
    <property type="entry name" value="PITH"/>
    <property type="match status" value="1"/>
</dbReference>
<dbReference type="FunFam" id="2.60.120.470:FF:000002">
    <property type="entry name" value="PITH domain-containing protein 1"/>
    <property type="match status" value="1"/>
</dbReference>
<dbReference type="InterPro" id="IPR037047">
    <property type="entry name" value="PITH_dom_sf"/>
</dbReference>
<dbReference type="PANTHER" id="PTHR12175">
    <property type="entry name" value="AD039 HT014 THIOREDOXIN FAMILY TRP26"/>
    <property type="match status" value="1"/>
</dbReference>
<dbReference type="GO" id="GO:0005634">
    <property type="term" value="C:nucleus"/>
    <property type="evidence" value="ECO:0007669"/>
    <property type="project" value="TreeGrafter"/>
</dbReference>
<dbReference type="InterPro" id="IPR008979">
    <property type="entry name" value="Galactose-bd-like_sf"/>
</dbReference>
<dbReference type="GO" id="GO:0080090">
    <property type="term" value="P:regulation of primary metabolic process"/>
    <property type="evidence" value="ECO:0007669"/>
    <property type="project" value="UniProtKB-ARBA"/>
</dbReference>
<evidence type="ECO:0000256" key="1">
    <source>
        <dbReference type="ARBA" id="ARBA00025788"/>
    </source>
</evidence>
<dbReference type="Gene3D" id="2.60.120.470">
    <property type="entry name" value="PITH domain"/>
    <property type="match status" value="1"/>
</dbReference>
<gene>
    <name evidence="3" type="primary">PITH1</name>
</gene>
<dbReference type="EMBL" id="GALX01006852">
    <property type="protein sequence ID" value="JAB61614.1"/>
    <property type="molecule type" value="Transcribed_RNA"/>
</dbReference>
<dbReference type="PANTHER" id="PTHR12175:SF1">
    <property type="entry name" value="PITH DOMAIN-CONTAINING PROTEIN 1"/>
    <property type="match status" value="1"/>
</dbReference>
<protein>
    <submittedName>
        <fullName evidence="3">PITH domain-containing protein</fullName>
    </submittedName>
</protein>
<dbReference type="PROSITE" id="PS51532">
    <property type="entry name" value="PITH"/>
    <property type="match status" value="1"/>
</dbReference>
<dbReference type="GO" id="GO:0005737">
    <property type="term" value="C:cytoplasm"/>
    <property type="evidence" value="ECO:0007669"/>
    <property type="project" value="UniProtKB-ARBA"/>
</dbReference>
<comment type="similarity">
    <text evidence="1">Belongs to the PITHD1 family.</text>
</comment>
<feature type="domain" description="PITH" evidence="2">
    <location>
        <begin position="16"/>
        <end position="188"/>
    </location>
</feature>
<evidence type="ECO:0000313" key="3">
    <source>
        <dbReference type="EMBL" id="JAB61614.1"/>
    </source>
</evidence>